<comment type="caution">
    <text evidence="14">The sequence shown here is derived from an EMBL/GenBank/DDBJ whole genome shotgun (WGS) entry which is preliminary data.</text>
</comment>
<evidence type="ECO:0000256" key="2">
    <source>
        <dbReference type="ARBA" id="ARBA00010101"/>
    </source>
</evidence>
<keyword evidence="4" id="KW-0808">Transferase</keyword>
<keyword evidence="8" id="KW-1208">Phospholipid metabolism</keyword>
<reference evidence="14" key="1">
    <citation type="submission" date="2023-06" db="EMBL/GenBank/DDBJ databases">
        <title>Genome-scale phylogeny and comparative genomics of the fungal order Sordariales.</title>
        <authorList>
            <consortium name="Lawrence Berkeley National Laboratory"/>
            <person name="Hensen N."/>
            <person name="Bonometti L."/>
            <person name="Westerberg I."/>
            <person name="Brannstrom I.O."/>
            <person name="Guillou S."/>
            <person name="Cros-Aarteil S."/>
            <person name="Calhoun S."/>
            <person name="Haridas S."/>
            <person name="Kuo A."/>
            <person name="Mondo S."/>
            <person name="Pangilinan J."/>
            <person name="Riley R."/>
            <person name="Labutti K."/>
            <person name="Andreopoulos B."/>
            <person name="Lipzen A."/>
            <person name="Chen C."/>
            <person name="Yanf M."/>
            <person name="Daum C."/>
            <person name="Ng V."/>
            <person name="Clum A."/>
            <person name="Steindorff A."/>
            <person name="Ohm R."/>
            <person name="Martin F."/>
            <person name="Silar P."/>
            <person name="Natvig D."/>
            <person name="Lalanne C."/>
            <person name="Gautier V."/>
            <person name="Ament-Velasquez S.L."/>
            <person name="Kruys A."/>
            <person name="Hutchinson M.I."/>
            <person name="Powell A.J."/>
            <person name="Barry K."/>
            <person name="Miller A.N."/>
            <person name="Grigoriev I.V."/>
            <person name="Debuchy R."/>
            <person name="Gladieux P."/>
            <person name="Thoren M.H."/>
            <person name="Johannesson H."/>
        </authorList>
    </citation>
    <scope>NUCLEOTIDE SEQUENCE</scope>
    <source>
        <strain evidence="14">CBS 606.72</strain>
    </source>
</reference>
<dbReference type="EC" id="2.7.7.14" evidence="10"/>
<evidence type="ECO:0000256" key="11">
    <source>
        <dbReference type="ARBA" id="ARBA00031473"/>
    </source>
</evidence>
<keyword evidence="7" id="KW-0594">Phospholipid biosynthesis</keyword>
<feature type="domain" description="Cytidyltransferase-like" evidence="13">
    <location>
        <begin position="24"/>
        <end position="147"/>
    </location>
</feature>
<dbReference type="GO" id="GO:0004306">
    <property type="term" value="F:ethanolamine-phosphate cytidylyltransferase activity"/>
    <property type="evidence" value="ECO:0007669"/>
    <property type="project" value="UniProtKB-EC"/>
</dbReference>
<evidence type="ECO:0000256" key="10">
    <source>
        <dbReference type="ARBA" id="ARBA00024221"/>
    </source>
</evidence>
<dbReference type="InterPro" id="IPR014729">
    <property type="entry name" value="Rossmann-like_a/b/a_fold"/>
</dbReference>
<dbReference type="EMBL" id="JAULSU010000002">
    <property type="protein sequence ID" value="KAK0626889.1"/>
    <property type="molecule type" value="Genomic_DNA"/>
</dbReference>
<comment type="pathway">
    <text evidence="1">Lipid metabolism.</text>
</comment>
<name>A0AA39X409_9PEZI</name>
<dbReference type="InterPro" id="IPR044608">
    <property type="entry name" value="Ect1/PCYT2"/>
</dbReference>
<dbReference type="CDD" id="cd02174">
    <property type="entry name" value="CCT"/>
    <property type="match status" value="1"/>
</dbReference>
<keyword evidence="15" id="KW-1185">Reference proteome</keyword>
<evidence type="ECO:0000313" key="14">
    <source>
        <dbReference type="EMBL" id="KAK0626889.1"/>
    </source>
</evidence>
<dbReference type="Pfam" id="PF01467">
    <property type="entry name" value="CTP_transf_like"/>
    <property type="match status" value="1"/>
</dbReference>
<evidence type="ECO:0000256" key="7">
    <source>
        <dbReference type="ARBA" id="ARBA00023209"/>
    </source>
</evidence>
<keyword evidence="3" id="KW-0444">Lipid biosynthesis</keyword>
<organism evidence="14 15">
    <name type="scientific">Immersiella caudata</name>
    <dbReference type="NCBI Taxonomy" id="314043"/>
    <lineage>
        <taxon>Eukaryota</taxon>
        <taxon>Fungi</taxon>
        <taxon>Dikarya</taxon>
        <taxon>Ascomycota</taxon>
        <taxon>Pezizomycotina</taxon>
        <taxon>Sordariomycetes</taxon>
        <taxon>Sordariomycetidae</taxon>
        <taxon>Sordariales</taxon>
        <taxon>Lasiosphaeriaceae</taxon>
        <taxon>Immersiella</taxon>
    </lineage>
</organism>
<dbReference type="NCBIfam" id="TIGR00125">
    <property type="entry name" value="cyt_tran_rel"/>
    <property type="match status" value="1"/>
</dbReference>
<dbReference type="Proteomes" id="UP001175000">
    <property type="component" value="Unassembled WGS sequence"/>
</dbReference>
<evidence type="ECO:0000256" key="3">
    <source>
        <dbReference type="ARBA" id="ARBA00022516"/>
    </source>
</evidence>
<dbReference type="PANTHER" id="PTHR45780:SF2">
    <property type="entry name" value="ETHANOLAMINE-PHOSPHATE CYTIDYLYLTRANSFERASE"/>
    <property type="match status" value="1"/>
</dbReference>
<evidence type="ECO:0000256" key="4">
    <source>
        <dbReference type="ARBA" id="ARBA00022679"/>
    </source>
</evidence>
<comment type="pathway">
    <text evidence="9">Phospholipid metabolism; phosphatidylethanolamine biosynthesis; phosphatidylethanolamine from ethanolamine: step 2/3.</text>
</comment>
<dbReference type="InterPro" id="IPR041723">
    <property type="entry name" value="CCT"/>
</dbReference>
<keyword evidence="12" id="KW-0175">Coiled coil</keyword>
<dbReference type="CDD" id="cd02173">
    <property type="entry name" value="ECT"/>
    <property type="match status" value="1"/>
</dbReference>
<proteinExistence type="inferred from homology"/>
<dbReference type="AlphaFoldDB" id="A0AA39X409"/>
<sequence length="439" mass="49404">MTATDEPRPQGDPAPELLEGRLWVDGCFDFFHHGHAGAVVQARQLGDELYVGVHSDEAILENKGPTVMTLRERLLATDACRWVTKSIPYAPYVTQLDWISHYGCKYVVHGDDITSDGSGEDCYRFVKAADRFKVVKRTPSISTTDLVGRMLLCTKGHFIKSLEKMLAGEEGPGTETERKVTGEAMKERIRLYATDETAKNPGADVWFWSQEEGPEKKGIFKELFKGKGPKPGQRVVYVDGGFDLFSSGHIEFLRSVTKAEEDLARKDGWYSQQAIEERRGKGADYGPVYVVAGVHNDEVINTWKGVNYPIMNIFERGLCVLQCRYINAVVFGAPFTPTAAYLTTLPWGTPDAVYHGPTSFMTHTEDVYTAPKQLGIYREIGHHEFEDVNAGTIVQRIMKSRDQYEARQKAKGMKADIEAAHKRRELLEEEQRRKEAGQQ</sequence>
<protein>
    <recommendedName>
        <fullName evidence="10">ethanolamine-phosphate cytidylyltransferase</fullName>
        <ecNumber evidence="10">2.7.7.14</ecNumber>
    </recommendedName>
    <alternativeName>
        <fullName evidence="11">CTP:phosphoethanolamine cytidylyltransferase</fullName>
    </alternativeName>
</protein>
<dbReference type="SUPFAM" id="SSF52374">
    <property type="entry name" value="Nucleotidylyl transferase"/>
    <property type="match status" value="2"/>
</dbReference>
<evidence type="ECO:0000259" key="13">
    <source>
        <dbReference type="Pfam" id="PF01467"/>
    </source>
</evidence>
<keyword evidence="6" id="KW-0443">Lipid metabolism</keyword>
<evidence type="ECO:0000256" key="8">
    <source>
        <dbReference type="ARBA" id="ARBA00023264"/>
    </source>
</evidence>
<keyword evidence="5" id="KW-0548">Nucleotidyltransferase</keyword>
<evidence type="ECO:0000256" key="5">
    <source>
        <dbReference type="ARBA" id="ARBA00022695"/>
    </source>
</evidence>
<dbReference type="InterPro" id="IPR004821">
    <property type="entry name" value="Cyt_trans-like"/>
</dbReference>
<feature type="coiled-coil region" evidence="12">
    <location>
        <begin position="410"/>
        <end position="439"/>
    </location>
</feature>
<evidence type="ECO:0000256" key="9">
    <source>
        <dbReference type="ARBA" id="ARBA00024191"/>
    </source>
</evidence>
<evidence type="ECO:0000256" key="1">
    <source>
        <dbReference type="ARBA" id="ARBA00005189"/>
    </source>
</evidence>
<evidence type="ECO:0000256" key="12">
    <source>
        <dbReference type="SAM" id="Coils"/>
    </source>
</evidence>
<dbReference type="PANTHER" id="PTHR45780">
    <property type="entry name" value="ETHANOLAMINE-PHOSPHATE CYTIDYLYLTRANSFERASE"/>
    <property type="match status" value="1"/>
</dbReference>
<comment type="similarity">
    <text evidence="2">Belongs to the cytidylyltransferase family.</text>
</comment>
<evidence type="ECO:0000313" key="15">
    <source>
        <dbReference type="Proteomes" id="UP001175000"/>
    </source>
</evidence>
<accession>A0AA39X409</accession>
<dbReference type="Gene3D" id="3.40.50.620">
    <property type="entry name" value="HUPs"/>
    <property type="match status" value="2"/>
</dbReference>
<dbReference type="GO" id="GO:0006646">
    <property type="term" value="P:phosphatidylethanolamine biosynthetic process"/>
    <property type="evidence" value="ECO:0007669"/>
    <property type="project" value="InterPro"/>
</dbReference>
<evidence type="ECO:0000256" key="6">
    <source>
        <dbReference type="ARBA" id="ARBA00023098"/>
    </source>
</evidence>
<dbReference type="GO" id="GO:0005737">
    <property type="term" value="C:cytoplasm"/>
    <property type="evidence" value="ECO:0007669"/>
    <property type="project" value="TreeGrafter"/>
</dbReference>
<gene>
    <name evidence="14" type="ORF">B0T14DRAFT_562756</name>
</gene>